<protein>
    <recommendedName>
        <fullName evidence="2">DDE-1 domain-containing protein</fullName>
    </recommendedName>
</protein>
<dbReference type="EMBL" id="JARBHB010000003">
    <property type="protein sequence ID" value="KAJ8891022.1"/>
    <property type="molecule type" value="Genomic_DNA"/>
</dbReference>
<feature type="domain" description="DDE-1" evidence="2">
    <location>
        <begin position="18"/>
        <end position="114"/>
    </location>
</feature>
<keyword evidence="4" id="KW-1185">Reference proteome</keyword>
<dbReference type="InterPro" id="IPR004875">
    <property type="entry name" value="DDE_SF_endonuclease_dom"/>
</dbReference>
<organism evidence="3 4">
    <name type="scientific">Dryococelus australis</name>
    <dbReference type="NCBI Taxonomy" id="614101"/>
    <lineage>
        <taxon>Eukaryota</taxon>
        <taxon>Metazoa</taxon>
        <taxon>Ecdysozoa</taxon>
        <taxon>Arthropoda</taxon>
        <taxon>Hexapoda</taxon>
        <taxon>Insecta</taxon>
        <taxon>Pterygota</taxon>
        <taxon>Neoptera</taxon>
        <taxon>Polyneoptera</taxon>
        <taxon>Phasmatodea</taxon>
        <taxon>Verophasmatodea</taxon>
        <taxon>Anareolatae</taxon>
        <taxon>Phasmatidae</taxon>
        <taxon>Eurycanthinae</taxon>
        <taxon>Dryococelus</taxon>
    </lineage>
</organism>
<name>A0ABQ9I3G3_9NEOP</name>
<proteinExistence type="predicted"/>
<accession>A0ABQ9I3G3</accession>
<feature type="compositionally biased region" description="Polar residues" evidence="1">
    <location>
        <begin position="224"/>
        <end position="235"/>
    </location>
</feature>
<gene>
    <name evidence="3" type="ORF">PR048_010531</name>
</gene>
<comment type="caution">
    <text evidence="3">The sequence shown here is derived from an EMBL/GenBank/DDBJ whole genome shotgun (WGS) entry which is preliminary data.</text>
</comment>
<dbReference type="Pfam" id="PF03184">
    <property type="entry name" value="DDE_1"/>
    <property type="match status" value="1"/>
</dbReference>
<evidence type="ECO:0000259" key="2">
    <source>
        <dbReference type="Pfam" id="PF03184"/>
    </source>
</evidence>
<sequence>MTETLMNCVMPPPPQPSCWIQGNLFTEWLDHFIAKTRLTSEAAVLLILDLYNTGTKNIDVVDNACRNHVTILRLPPHTTHHMQPLDKTFMGPLKHYHSENITPWLLHNIRPLEPHDIAQLLDDAYLKCQTGEIAVNGFNATGIYPCNRQIFNDKDFVASEVVTEVVDILQSIDTNQGRNELVRQPLTLPQHANSTIHIHNVTKPSAPVRDLTPCENNWEDTDPSGCSSAKTSNHVSPKDICPIPQPKRKLTKDPSLRKLL</sequence>
<evidence type="ECO:0000313" key="4">
    <source>
        <dbReference type="Proteomes" id="UP001159363"/>
    </source>
</evidence>
<evidence type="ECO:0000313" key="3">
    <source>
        <dbReference type="EMBL" id="KAJ8891022.1"/>
    </source>
</evidence>
<reference evidence="3 4" key="1">
    <citation type="submission" date="2023-02" db="EMBL/GenBank/DDBJ databases">
        <title>LHISI_Scaffold_Assembly.</title>
        <authorList>
            <person name="Stuart O.P."/>
            <person name="Cleave R."/>
            <person name="Magrath M.J.L."/>
            <person name="Mikheyev A.S."/>
        </authorList>
    </citation>
    <scope>NUCLEOTIDE SEQUENCE [LARGE SCALE GENOMIC DNA]</scope>
    <source>
        <strain evidence="3">Daus_M_001</strain>
        <tissue evidence="3">Leg muscle</tissue>
    </source>
</reference>
<dbReference type="Proteomes" id="UP001159363">
    <property type="component" value="Chromosome 3"/>
</dbReference>
<feature type="region of interest" description="Disordered" evidence="1">
    <location>
        <begin position="206"/>
        <end position="260"/>
    </location>
</feature>
<evidence type="ECO:0000256" key="1">
    <source>
        <dbReference type="SAM" id="MobiDB-lite"/>
    </source>
</evidence>
<feature type="compositionally biased region" description="Basic and acidic residues" evidence="1">
    <location>
        <begin position="251"/>
        <end position="260"/>
    </location>
</feature>